<dbReference type="Proteomes" id="UP000007136">
    <property type="component" value="Chromosome"/>
</dbReference>
<dbReference type="eggNOG" id="ENOG5030WAY">
    <property type="taxonomic scope" value="Bacteria"/>
</dbReference>
<dbReference type="KEGG" id="mpo:Mpop_3230"/>
<proteinExistence type="predicted"/>
<evidence type="ECO:0000256" key="1">
    <source>
        <dbReference type="SAM" id="Coils"/>
    </source>
</evidence>
<evidence type="ECO:0000313" key="4">
    <source>
        <dbReference type="Proteomes" id="UP000007136"/>
    </source>
</evidence>
<reference evidence="3" key="1">
    <citation type="submission" date="2008-04" db="EMBL/GenBank/DDBJ databases">
        <title>Complete sequence of chromosome of Methylobacterium populi BJ001.</title>
        <authorList>
            <consortium name="US DOE Joint Genome Institute"/>
            <person name="Copeland A."/>
            <person name="Lucas S."/>
            <person name="Lapidus A."/>
            <person name="Glavina del Rio T."/>
            <person name="Dalin E."/>
            <person name="Tice H."/>
            <person name="Bruce D."/>
            <person name="Goodwin L."/>
            <person name="Pitluck S."/>
            <person name="Chertkov O."/>
            <person name="Brettin T."/>
            <person name="Detter J.C."/>
            <person name="Han C."/>
            <person name="Kuske C.R."/>
            <person name="Schmutz J."/>
            <person name="Larimer F."/>
            <person name="Land M."/>
            <person name="Hauser L."/>
            <person name="Kyrpides N."/>
            <person name="Mikhailova N."/>
            <person name="Marx C."/>
            <person name="Richardson P."/>
        </authorList>
    </citation>
    <scope>NUCLEOTIDE SEQUENCE [LARGE SCALE GENOMIC DNA]</scope>
    <source>
        <strain evidence="3">BJ001</strain>
    </source>
</reference>
<gene>
    <name evidence="3" type="ordered locus">Mpop_3230</name>
</gene>
<feature type="coiled-coil region" evidence="1">
    <location>
        <begin position="100"/>
        <end position="127"/>
    </location>
</feature>
<evidence type="ECO:0000313" key="3">
    <source>
        <dbReference type="EMBL" id="ACB81381.1"/>
    </source>
</evidence>
<feature type="compositionally biased region" description="Basic and acidic residues" evidence="2">
    <location>
        <begin position="86"/>
        <end position="100"/>
    </location>
</feature>
<name>B1ZHR3_METPB</name>
<keyword evidence="1" id="KW-0175">Coiled coil</keyword>
<dbReference type="HOGENOM" id="CLU_1873780_0_0_5"/>
<feature type="region of interest" description="Disordered" evidence="2">
    <location>
        <begin position="71"/>
        <end position="100"/>
    </location>
</feature>
<organism evidence="3 4">
    <name type="scientific">Methylorubrum populi (strain ATCC BAA-705 / NCIMB 13946 / BJ001)</name>
    <name type="common">Methylobacterium populi</name>
    <dbReference type="NCBI Taxonomy" id="441620"/>
    <lineage>
        <taxon>Bacteria</taxon>
        <taxon>Pseudomonadati</taxon>
        <taxon>Pseudomonadota</taxon>
        <taxon>Alphaproteobacteria</taxon>
        <taxon>Hyphomicrobiales</taxon>
        <taxon>Methylobacteriaceae</taxon>
        <taxon>Methylorubrum</taxon>
    </lineage>
</organism>
<dbReference type="STRING" id="441620.Mpop_3230"/>
<accession>B1ZHR3</accession>
<dbReference type="RefSeq" id="WP_012455098.1">
    <property type="nucleotide sequence ID" value="NC_010725.1"/>
</dbReference>
<dbReference type="OrthoDB" id="8452206at2"/>
<sequence>MSAGGKSGPALGAENVEKLRAYLDDLRKRGLPLPSRGGEINLSAIALACGFNRQVFYVNEGARSLLADAAARPAPGGADPDDVEGDEKPVTRSDRRDRRIHQLEQANAALRAENHGLRERLRRLEHVEAVMMTGRRVAP</sequence>
<dbReference type="EMBL" id="CP001029">
    <property type="protein sequence ID" value="ACB81381.1"/>
    <property type="molecule type" value="Genomic_DNA"/>
</dbReference>
<evidence type="ECO:0000256" key="2">
    <source>
        <dbReference type="SAM" id="MobiDB-lite"/>
    </source>
</evidence>
<dbReference type="AlphaFoldDB" id="B1ZHR3"/>
<protein>
    <submittedName>
        <fullName evidence="3">Uncharacterized protein</fullName>
    </submittedName>
</protein>